<name>A0A0B7BF87_9EUPU</name>
<sequence length="62" mass="7270">MNYNLQDEELADFLAALCVRHIKNYKTLIDYLCTNHMNYNLQHKELTDVSGIEDITLLQPQT</sequence>
<organism evidence="1">
    <name type="scientific">Arion vulgaris</name>
    <dbReference type="NCBI Taxonomy" id="1028688"/>
    <lineage>
        <taxon>Eukaryota</taxon>
        <taxon>Metazoa</taxon>
        <taxon>Spiralia</taxon>
        <taxon>Lophotrochozoa</taxon>
        <taxon>Mollusca</taxon>
        <taxon>Gastropoda</taxon>
        <taxon>Heterobranchia</taxon>
        <taxon>Euthyneura</taxon>
        <taxon>Panpulmonata</taxon>
        <taxon>Eupulmonata</taxon>
        <taxon>Stylommatophora</taxon>
        <taxon>Helicina</taxon>
        <taxon>Arionoidea</taxon>
        <taxon>Arionidae</taxon>
        <taxon>Arion</taxon>
    </lineage>
</organism>
<dbReference type="EMBL" id="HACG01045097">
    <property type="protein sequence ID" value="CEK91962.1"/>
    <property type="molecule type" value="Transcribed_RNA"/>
</dbReference>
<evidence type="ECO:0000313" key="1">
    <source>
        <dbReference type="EMBL" id="CEK91959.1"/>
    </source>
</evidence>
<dbReference type="EMBL" id="HACG01045094">
    <property type="protein sequence ID" value="CEK91959.1"/>
    <property type="molecule type" value="Transcribed_RNA"/>
</dbReference>
<dbReference type="AlphaFoldDB" id="A0A0B7BF87"/>
<protein>
    <submittedName>
        <fullName evidence="1">Uncharacterized protein</fullName>
    </submittedName>
</protein>
<proteinExistence type="predicted"/>
<gene>
    <name evidence="1" type="primary">ORF185797</name>
    <name evidence="2" type="synonym">ORF185831</name>
</gene>
<accession>A0A0B7BF87</accession>
<evidence type="ECO:0000313" key="2">
    <source>
        <dbReference type="EMBL" id="CEK91962.1"/>
    </source>
</evidence>
<reference evidence="1" key="1">
    <citation type="submission" date="2014-12" db="EMBL/GenBank/DDBJ databases">
        <title>Insight into the proteome of Arion vulgaris.</title>
        <authorList>
            <person name="Aradska J."/>
            <person name="Bulat T."/>
            <person name="Smidak R."/>
            <person name="Sarate P."/>
            <person name="Gangsoo J."/>
            <person name="Sialana F."/>
            <person name="Bilban M."/>
            <person name="Lubec G."/>
        </authorList>
    </citation>
    <scope>NUCLEOTIDE SEQUENCE</scope>
    <source>
        <tissue evidence="1">Skin</tissue>
    </source>
</reference>